<accession>Q4A2F8</accession>
<feature type="transmembrane region" description="Helical" evidence="1">
    <location>
        <begin position="6"/>
        <end position="29"/>
    </location>
</feature>
<protein>
    <submittedName>
        <fullName evidence="2">Putative membrane protein</fullName>
    </submittedName>
</protein>
<evidence type="ECO:0000313" key="2">
    <source>
        <dbReference type="EMBL" id="CAI65748.1"/>
    </source>
</evidence>
<dbReference type="KEGG" id="vg:3654971"/>
<dbReference type="GeneID" id="3654971"/>
<dbReference type="Proteomes" id="UP000000863">
    <property type="component" value="Segment"/>
</dbReference>
<sequence>MKLDTKDYIIISLCVVLFVILTVITYLVFGRRQMNNRTPPVETRQDYYNNRLHPFLFNRNFSDMGQEAVGQESCISEMPVGSHIIYNGKNYKLLRHIDGTVDNPDGKFMARVVPGNKVVYIDDPTDNATYLGENPP</sequence>
<proteinExistence type="predicted"/>
<evidence type="ECO:0000256" key="1">
    <source>
        <dbReference type="SAM" id="Phobius"/>
    </source>
</evidence>
<keyword evidence="1" id="KW-0472">Membrane</keyword>
<gene>
    <name evidence="2" type="ORF">EhV321</name>
</gene>
<keyword evidence="3" id="KW-1185">Reference proteome</keyword>
<dbReference type="RefSeq" id="YP_294079.1">
    <property type="nucleotide sequence ID" value="NC_007346.1"/>
</dbReference>
<organism evidence="2 3">
    <name type="scientific">Emiliania huxleyi virus 86 (isolate United Kingdom/English Channel/1999)</name>
    <name type="common">EhV-86</name>
    <dbReference type="NCBI Taxonomy" id="654925"/>
    <lineage>
        <taxon>Viruses</taxon>
        <taxon>Varidnaviria</taxon>
        <taxon>Bamfordvirae</taxon>
        <taxon>Nucleocytoviricota</taxon>
        <taxon>Megaviricetes</taxon>
        <taxon>Algavirales</taxon>
        <taxon>Phycodnaviridae</taxon>
        <taxon>Coccolithovirus</taxon>
        <taxon>Coccolithovirus huxleyi</taxon>
        <taxon>Emiliania huxleyi virus 86</taxon>
    </lineage>
</organism>
<evidence type="ECO:0000313" key="3">
    <source>
        <dbReference type="Proteomes" id="UP000000863"/>
    </source>
</evidence>
<keyword evidence="1" id="KW-1133">Transmembrane helix</keyword>
<organismHost>
    <name type="scientific">Emiliania huxleyi</name>
    <name type="common">Coccolithophore</name>
    <name type="synonym">Pontosphaera huxleyi</name>
    <dbReference type="NCBI Taxonomy" id="2903"/>
</organismHost>
<dbReference type="EMBL" id="AJ890364">
    <property type="protein sequence ID" value="CAI65748.1"/>
    <property type="molecule type" value="Genomic_DNA"/>
</dbReference>
<keyword evidence="1" id="KW-0812">Transmembrane</keyword>
<name>Q4A2F8_EHV8U</name>
<reference evidence="2 3" key="1">
    <citation type="journal article" date="2005" name="Science">
        <title>Complete genome sequence and lytic phase transcription profile of a Coccolithovirus.</title>
        <authorList>
            <person name="Wilson W.H."/>
            <person name="Schroeder D.C."/>
            <person name="Allen M.J."/>
            <person name="Holden M.T.G."/>
            <person name="Parkhill J."/>
            <person name="Barrell B.G."/>
            <person name="Churcher C."/>
            <person name="Hamlin N."/>
            <person name="Mungall K."/>
            <person name="Norbertczak H."/>
            <person name="Quail M.A."/>
            <person name="Price C."/>
            <person name="Rabbinowitsch E."/>
            <person name="Walker D."/>
            <person name="Craigon M."/>
            <person name="Roy D."/>
            <person name="Ghazal P."/>
        </authorList>
    </citation>
    <scope>NUCLEOTIDE SEQUENCE [LARGE SCALE GENOMIC DNA]</scope>
    <source>
        <strain evidence="3">Isolate United Kingdom/English Channel/1999</strain>
    </source>
</reference>